<sequence length="141" mass="15254">MEVGILTSIIEIDESFVEGSSEKIRSQVREYERGDRQAFDLEIATPDGILGDVMDAMAEIPYGETRSYGDLASALETSPIAVGQACGRNPVPILVPCHRVVGSDGSLNGYSAADGVATKRRLLEHEAREQKTVQTQLQTDS</sequence>
<evidence type="ECO:0000313" key="9">
    <source>
        <dbReference type="Proteomes" id="UP000199199"/>
    </source>
</evidence>
<dbReference type="Gene3D" id="1.10.10.10">
    <property type="entry name" value="Winged helix-like DNA-binding domain superfamily/Winged helix DNA-binding domain"/>
    <property type="match status" value="1"/>
</dbReference>
<keyword evidence="9" id="KW-1185">Reference proteome</keyword>
<evidence type="ECO:0000259" key="7">
    <source>
        <dbReference type="Pfam" id="PF01035"/>
    </source>
</evidence>
<dbReference type="SUPFAM" id="SSF46767">
    <property type="entry name" value="Methylated DNA-protein cysteine methyltransferase, C-terminal domain"/>
    <property type="match status" value="1"/>
</dbReference>
<dbReference type="NCBIfam" id="TIGR00589">
    <property type="entry name" value="ogt"/>
    <property type="match status" value="1"/>
</dbReference>
<evidence type="ECO:0000256" key="5">
    <source>
        <dbReference type="ARBA" id="ARBA00023204"/>
    </source>
</evidence>
<organism evidence="8 9">
    <name type="scientific">Halostagnicola kamekurae</name>
    <dbReference type="NCBI Taxonomy" id="619731"/>
    <lineage>
        <taxon>Archaea</taxon>
        <taxon>Methanobacteriati</taxon>
        <taxon>Methanobacteriota</taxon>
        <taxon>Stenosarchaea group</taxon>
        <taxon>Halobacteria</taxon>
        <taxon>Halobacteriales</taxon>
        <taxon>Natrialbaceae</taxon>
        <taxon>Halostagnicola</taxon>
    </lineage>
</organism>
<keyword evidence="2 8" id="KW-0489">Methyltransferase</keyword>
<dbReference type="Pfam" id="PF01035">
    <property type="entry name" value="DNA_binding_1"/>
    <property type="match status" value="1"/>
</dbReference>
<dbReference type="PROSITE" id="PS00374">
    <property type="entry name" value="MGMT"/>
    <property type="match status" value="1"/>
</dbReference>
<keyword evidence="5" id="KW-0234">DNA repair</keyword>
<evidence type="ECO:0000256" key="1">
    <source>
        <dbReference type="ARBA" id="ARBA00001286"/>
    </source>
</evidence>
<dbReference type="InterPro" id="IPR001497">
    <property type="entry name" value="MethylDNA_cys_MeTrfase_AS"/>
</dbReference>
<comment type="catalytic activity">
    <reaction evidence="1">
        <text>a 4-O-methyl-thymidine in DNA + L-cysteinyl-[protein] = a thymidine in DNA + S-methyl-L-cysteinyl-[protein]</text>
        <dbReference type="Rhea" id="RHEA:53428"/>
        <dbReference type="Rhea" id="RHEA-COMP:10131"/>
        <dbReference type="Rhea" id="RHEA-COMP:10132"/>
        <dbReference type="Rhea" id="RHEA-COMP:13555"/>
        <dbReference type="Rhea" id="RHEA-COMP:13556"/>
        <dbReference type="ChEBI" id="CHEBI:29950"/>
        <dbReference type="ChEBI" id="CHEBI:82612"/>
        <dbReference type="ChEBI" id="CHEBI:137386"/>
        <dbReference type="ChEBI" id="CHEBI:137387"/>
        <dbReference type="EC" id="2.1.1.63"/>
    </reaction>
</comment>
<evidence type="ECO:0000256" key="2">
    <source>
        <dbReference type="ARBA" id="ARBA00022603"/>
    </source>
</evidence>
<keyword evidence="3 8" id="KW-0808">Transferase</keyword>
<evidence type="ECO:0000256" key="6">
    <source>
        <dbReference type="ARBA" id="ARBA00049348"/>
    </source>
</evidence>
<reference evidence="9" key="1">
    <citation type="submission" date="2016-10" db="EMBL/GenBank/DDBJ databases">
        <authorList>
            <person name="Varghese N."/>
            <person name="Submissions S."/>
        </authorList>
    </citation>
    <scope>NUCLEOTIDE SEQUENCE [LARGE SCALE GENOMIC DNA]</scope>
    <source>
        <strain evidence="9">DSM 22427</strain>
    </source>
</reference>
<proteinExistence type="predicted"/>
<dbReference type="AlphaFoldDB" id="A0A1I6SN97"/>
<dbReference type="GO" id="GO:0032259">
    <property type="term" value="P:methylation"/>
    <property type="evidence" value="ECO:0007669"/>
    <property type="project" value="UniProtKB-KW"/>
</dbReference>
<comment type="catalytic activity">
    <reaction evidence="6">
        <text>a 6-O-methyl-2'-deoxyguanosine in DNA + L-cysteinyl-[protein] = S-methyl-L-cysteinyl-[protein] + a 2'-deoxyguanosine in DNA</text>
        <dbReference type="Rhea" id="RHEA:24000"/>
        <dbReference type="Rhea" id="RHEA-COMP:10131"/>
        <dbReference type="Rhea" id="RHEA-COMP:10132"/>
        <dbReference type="Rhea" id="RHEA-COMP:11367"/>
        <dbReference type="Rhea" id="RHEA-COMP:11368"/>
        <dbReference type="ChEBI" id="CHEBI:29950"/>
        <dbReference type="ChEBI" id="CHEBI:82612"/>
        <dbReference type="ChEBI" id="CHEBI:85445"/>
        <dbReference type="ChEBI" id="CHEBI:85448"/>
        <dbReference type="EC" id="2.1.1.63"/>
    </reaction>
</comment>
<dbReference type="GO" id="GO:0003908">
    <property type="term" value="F:methylated-DNA-[protein]-cysteine S-methyltransferase activity"/>
    <property type="evidence" value="ECO:0007669"/>
    <property type="project" value="UniProtKB-EC"/>
</dbReference>
<dbReference type="Proteomes" id="UP000199199">
    <property type="component" value="Unassembled WGS sequence"/>
</dbReference>
<dbReference type="PANTHER" id="PTHR10815">
    <property type="entry name" value="METHYLATED-DNA--PROTEIN-CYSTEINE METHYLTRANSFERASE"/>
    <property type="match status" value="1"/>
</dbReference>
<dbReference type="RefSeq" id="WP_092905207.1">
    <property type="nucleotide sequence ID" value="NZ_FOZS01000002.1"/>
</dbReference>
<dbReference type="GO" id="GO:0006281">
    <property type="term" value="P:DNA repair"/>
    <property type="evidence" value="ECO:0007669"/>
    <property type="project" value="UniProtKB-KW"/>
</dbReference>
<dbReference type="PANTHER" id="PTHR10815:SF5">
    <property type="entry name" value="METHYLATED-DNA--PROTEIN-CYSTEINE METHYLTRANSFERASE"/>
    <property type="match status" value="1"/>
</dbReference>
<evidence type="ECO:0000313" key="8">
    <source>
        <dbReference type="EMBL" id="SFS78422.1"/>
    </source>
</evidence>
<evidence type="ECO:0000256" key="3">
    <source>
        <dbReference type="ARBA" id="ARBA00022679"/>
    </source>
</evidence>
<dbReference type="InterPro" id="IPR036388">
    <property type="entry name" value="WH-like_DNA-bd_sf"/>
</dbReference>
<dbReference type="InterPro" id="IPR014048">
    <property type="entry name" value="MethylDNA_cys_MeTrfase_DNA-bd"/>
</dbReference>
<accession>A0A1I6SN97</accession>
<keyword evidence="4" id="KW-0227">DNA damage</keyword>
<dbReference type="CDD" id="cd06445">
    <property type="entry name" value="ATase"/>
    <property type="match status" value="1"/>
</dbReference>
<gene>
    <name evidence="8" type="ORF">SAMN04488556_2803</name>
</gene>
<dbReference type="EMBL" id="FOZS01000002">
    <property type="protein sequence ID" value="SFS78422.1"/>
    <property type="molecule type" value="Genomic_DNA"/>
</dbReference>
<dbReference type="InterPro" id="IPR036217">
    <property type="entry name" value="MethylDNA_cys_MeTrfase_DNAb"/>
</dbReference>
<name>A0A1I6SN97_9EURY</name>
<evidence type="ECO:0000256" key="4">
    <source>
        <dbReference type="ARBA" id="ARBA00022763"/>
    </source>
</evidence>
<feature type="domain" description="Methylated-DNA-[protein]-cysteine S-methyltransferase DNA binding" evidence="7">
    <location>
        <begin position="52"/>
        <end position="127"/>
    </location>
</feature>
<dbReference type="OrthoDB" id="372118at2157"/>
<protein>
    <submittedName>
        <fullName evidence="8">Methylated-DNA-[protein]-cysteine S-methyltransferase</fullName>
    </submittedName>
</protein>